<accession>A0ABQ9GTM4</accession>
<reference evidence="2 3" key="1">
    <citation type="submission" date="2023-02" db="EMBL/GenBank/DDBJ databases">
        <title>LHISI_Scaffold_Assembly.</title>
        <authorList>
            <person name="Stuart O.P."/>
            <person name="Cleave R."/>
            <person name="Magrath M.J.L."/>
            <person name="Mikheyev A.S."/>
        </authorList>
    </citation>
    <scope>NUCLEOTIDE SEQUENCE [LARGE SCALE GENOMIC DNA]</scope>
    <source>
        <strain evidence="2">Daus_M_001</strain>
        <tissue evidence="2">Leg muscle</tissue>
    </source>
</reference>
<keyword evidence="3" id="KW-1185">Reference proteome</keyword>
<feature type="region of interest" description="Disordered" evidence="1">
    <location>
        <begin position="69"/>
        <end position="118"/>
    </location>
</feature>
<feature type="compositionally biased region" description="Low complexity" evidence="1">
    <location>
        <begin position="265"/>
        <end position="284"/>
    </location>
</feature>
<dbReference type="Proteomes" id="UP001159363">
    <property type="component" value="Chromosome 8"/>
</dbReference>
<proteinExistence type="predicted"/>
<comment type="caution">
    <text evidence="2">The sequence shown here is derived from an EMBL/GenBank/DDBJ whole genome shotgun (WGS) entry which is preliminary data.</text>
</comment>
<gene>
    <name evidence="2" type="ORF">PR048_023256</name>
</gene>
<feature type="non-terminal residue" evidence="2">
    <location>
        <position position="291"/>
    </location>
</feature>
<feature type="compositionally biased region" description="Basic and acidic residues" evidence="1">
    <location>
        <begin position="28"/>
        <end position="46"/>
    </location>
</feature>
<evidence type="ECO:0000313" key="2">
    <source>
        <dbReference type="EMBL" id="KAJ8875361.1"/>
    </source>
</evidence>
<evidence type="ECO:0000313" key="3">
    <source>
        <dbReference type="Proteomes" id="UP001159363"/>
    </source>
</evidence>
<feature type="compositionally biased region" description="Basic residues" evidence="1">
    <location>
        <begin position="85"/>
        <end position="102"/>
    </location>
</feature>
<organism evidence="2 3">
    <name type="scientific">Dryococelus australis</name>
    <dbReference type="NCBI Taxonomy" id="614101"/>
    <lineage>
        <taxon>Eukaryota</taxon>
        <taxon>Metazoa</taxon>
        <taxon>Ecdysozoa</taxon>
        <taxon>Arthropoda</taxon>
        <taxon>Hexapoda</taxon>
        <taxon>Insecta</taxon>
        <taxon>Pterygota</taxon>
        <taxon>Neoptera</taxon>
        <taxon>Polyneoptera</taxon>
        <taxon>Phasmatodea</taxon>
        <taxon>Verophasmatodea</taxon>
        <taxon>Anareolatae</taxon>
        <taxon>Phasmatidae</taxon>
        <taxon>Eurycanthinae</taxon>
        <taxon>Dryococelus</taxon>
    </lineage>
</organism>
<feature type="region of interest" description="Disordered" evidence="1">
    <location>
        <begin position="239"/>
        <end position="291"/>
    </location>
</feature>
<evidence type="ECO:0000256" key="1">
    <source>
        <dbReference type="SAM" id="MobiDB-lite"/>
    </source>
</evidence>
<sequence length="291" mass="32691">MLKPRNAKLVALSDCRVQEVAAAELTDDDPRGQQHRLRGSDDDKQPADGAAQPHDVAHHLPAAFIAEVGVHGRRGQRTHVQQRTQPRRRGHRHGRASAHRVVGRLQQGDRRRRPAYGDAVHERRHVHWNHRKREGITERLIHPLISSARLLLGTTGKVRQNSPENKCHFTKNPIITLFLSIFCRLVVAIPEYAAAMAIILLARIWCSISFSKQEPKIARRSKRIRSSLRNKALNSQISKRIRGSELGPVNRGASSRHGPLPNYHPAPITSAPPSATPFHHFSTPHSHHTPP</sequence>
<protein>
    <submittedName>
        <fullName evidence="2">Uncharacterized protein</fullName>
    </submittedName>
</protein>
<dbReference type="EMBL" id="JARBHB010000009">
    <property type="protein sequence ID" value="KAJ8875361.1"/>
    <property type="molecule type" value="Genomic_DNA"/>
</dbReference>
<feature type="region of interest" description="Disordered" evidence="1">
    <location>
        <begin position="23"/>
        <end position="53"/>
    </location>
</feature>
<name>A0ABQ9GTM4_9NEOP</name>